<dbReference type="InterPro" id="IPR012337">
    <property type="entry name" value="RNaseH-like_sf"/>
</dbReference>
<dbReference type="Pfam" id="PF05699">
    <property type="entry name" value="Dimer_Tnp_hAT"/>
    <property type="match status" value="1"/>
</dbReference>
<gene>
    <name evidence="2" type="ORF">KUTeg_017924</name>
</gene>
<proteinExistence type="predicted"/>
<evidence type="ECO:0000313" key="3">
    <source>
        <dbReference type="Proteomes" id="UP001217089"/>
    </source>
</evidence>
<name>A0ABQ9EGE4_TEGGR</name>
<dbReference type="InterPro" id="IPR008906">
    <property type="entry name" value="HATC_C_dom"/>
</dbReference>
<feature type="domain" description="HAT C-terminal dimerisation" evidence="1">
    <location>
        <begin position="189"/>
        <end position="236"/>
    </location>
</feature>
<dbReference type="PANTHER" id="PTHR46880">
    <property type="entry name" value="RAS-ASSOCIATING DOMAIN-CONTAINING PROTEIN"/>
    <property type="match status" value="1"/>
</dbReference>
<keyword evidence="3" id="KW-1185">Reference proteome</keyword>
<sequence length="240" mass="26984">MLLRDVVTVFLEEGLARALSYHKPIVWFKFLYTAHFLADVLKQLSILCRAYQSPDIDFVESTVEVLRRLRDSESGDNLVQFCEMAPPEPVVDEMGACSFQFRALGIVAVRGQRQAVSACEIFVSNVIGNLNRFTEKGVVSILCDLSQFFSPSCIVDAVEEDIVSEVVSYLEINCKLYTSSKETVQLVLKNRAIFPIFAAAAERLLVIPVSTVDCERRFSLQNLTKTDIRNSLVPEHLIII</sequence>
<accession>A0ABQ9EGE4</accession>
<dbReference type="EMBL" id="JARBDR010000903">
    <property type="protein sequence ID" value="KAJ8304341.1"/>
    <property type="molecule type" value="Genomic_DNA"/>
</dbReference>
<organism evidence="2 3">
    <name type="scientific">Tegillarca granosa</name>
    <name type="common">Malaysian cockle</name>
    <name type="synonym">Anadara granosa</name>
    <dbReference type="NCBI Taxonomy" id="220873"/>
    <lineage>
        <taxon>Eukaryota</taxon>
        <taxon>Metazoa</taxon>
        <taxon>Spiralia</taxon>
        <taxon>Lophotrochozoa</taxon>
        <taxon>Mollusca</taxon>
        <taxon>Bivalvia</taxon>
        <taxon>Autobranchia</taxon>
        <taxon>Pteriomorphia</taxon>
        <taxon>Arcoida</taxon>
        <taxon>Arcoidea</taxon>
        <taxon>Arcidae</taxon>
        <taxon>Tegillarca</taxon>
    </lineage>
</organism>
<dbReference type="PANTHER" id="PTHR46880:SF5">
    <property type="entry name" value="DUF4371 DOMAIN-CONTAINING PROTEIN"/>
    <property type="match status" value="1"/>
</dbReference>
<evidence type="ECO:0000313" key="2">
    <source>
        <dbReference type="EMBL" id="KAJ8304341.1"/>
    </source>
</evidence>
<comment type="caution">
    <text evidence="2">The sequence shown here is derived from an EMBL/GenBank/DDBJ whole genome shotgun (WGS) entry which is preliminary data.</text>
</comment>
<evidence type="ECO:0000259" key="1">
    <source>
        <dbReference type="Pfam" id="PF05699"/>
    </source>
</evidence>
<protein>
    <recommendedName>
        <fullName evidence="1">HAT C-terminal dimerisation domain-containing protein</fullName>
    </recommendedName>
</protein>
<reference evidence="2 3" key="1">
    <citation type="submission" date="2022-12" db="EMBL/GenBank/DDBJ databases">
        <title>Chromosome-level genome of Tegillarca granosa.</title>
        <authorList>
            <person name="Kim J."/>
        </authorList>
    </citation>
    <scope>NUCLEOTIDE SEQUENCE [LARGE SCALE GENOMIC DNA]</scope>
    <source>
        <strain evidence="2">Teg-2019</strain>
        <tissue evidence="2">Adductor muscle</tissue>
    </source>
</reference>
<dbReference type="Proteomes" id="UP001217089">
    <property type="component" value="Unassembled WGS sequence"/>
</dbReference>
<dbReference type="SUPFAM" id="SSF53098">
    <property type="entry name" value="Ribonuclease H-like"/>
    <property type="match status" value="1"/>
</dbReference>